<comment type="caution">
    <text evidence="2">The sequence shown here is derived from an EMBL/GenBank/DDBJ whole genome shotgun (WGS) entry which is preliminary data.</text>
</comment>
<reference evidence="2" key="1">
    <citation type="submission" date="2013-11" db="EMBL/GenBank/DDBJ databases">
        <title>Genome sequence of the fusiform rust pathogen reveals effectors for host alternation and coevolution with pine.</title>
        <authorList>
            <consortium name="DOE Joint Genome Institute"/>
            <person name="Smith K."/>
            <person name="Pendleton A."/>
            <person name="Kubisiak T."/>
            <person name="Anderson C."/>
            <person name="Salamov A."/>
            <person name="Aerts A."/>
            <person name="Riley R."/>
            <person name="Clum A."/>
            <person name="Lindquist E."/>
            <person name="Ence D."/>
            <person name="Campbell M."/>
            <person name="Kronenberg Z."/>
            <person name="Feau N."/>
            <person name="Dhillon B."/>
            <person name="Hamelin R."/>
            <person name="Burleigh J."/>
            <person name="Smith J."/>
            <person name="Yandell M."/>
            <person name="Nelson C."/>
            <person name="Grigoriev I."/>
            <person name="Davis J."/>
        </authorList>
    </citation>
    <scope>NUCLEOTIDE SEQUENCE</scope>
    <source>
        <strain evidence="2">G11</strain>
    </source>
</reference>
<evidence type="ECO:0000313" key="2">
    <source>
        <dbReference type="EMBL" id="KAG0144284.1"/>
    </source>
</evidence>
<dbReference type="Proteomes" id="UP000886653">
    <property type="component" value="Unassembled WGS sequence"/>
</dbReference>
<dbReference type="EMBL" id="MU167299">
    <property type="protein sequence ID" value="KAG0144284.1"/>
    <property type="molecule type" value="Genomic_DNA"/>
</dbReference>
<proteinExistence type="predicted"/>
<name>A0A9P6NDV2_9BASI</name>
<gene>
    <name evidence="2" type="ORF">CROQUDRAFT_95294</name>
</gene>
<organism evidence="2 3">
    <name type="scientific">Cronartium quercuum f. sp. fusiforme G11</name>
    <dbReference type="NCBI Taxonomy" id="708437"/>
    <lineage>
        <taxon>Eukaryota</taxon>
        <taxon>Fungi</taxon>
        <taxon>Dikarya</taxon>
        <taxon>Basidiomycota</taxon>
        <taxon>Pucciniomycotina</taxon>
        <taxon>Pucciniomycetes</taxon>
        <taxon>Pucciniales</taxon>
        <taxon>Coleosporiaceae</taxon>
        <taxon>Cronartium</taxon>
    </lineage>
</organism>
<protein>
    <submittedName>
        <fullName evidence="2">Uncharacterized protein</fullName>
    </submittedName>
</protein>
<sequence>MHTDLYPGGKLRKGKPFHSNSTLTHLHKPLKLIPLISSELTSFTPAHITHHTLLFPANAVAPHQQHQM</sequence>
<dbReference type="AlphaFoldDB" id="A0A9P6NDV2"/>
<evidence type="ECO:0000313" key="3">
    <source>
        <dbReference type="Proteomes" id="UP000886653"/>
    </source>
</evidence>
<feature type="region of interest" description="Disordered" evidence="1">
    <location>
        <begin position="1"/>
        <end position="20"/>
    </location>
</feature>
<evidence type="ECO:0000256" key="1">
    <source>
        <dbReference type="SAM" id="MobiDB-lite"/>
    </source>
</evidence>
<accession>A0A9P6NDV2</accession>
<keyword evidence="3" id="KW-1185">Reference proteome</keyword>